<dbReference type="RefSeq" id="XP_020128856.1">
    <property type="nucleotide sequence ID" value="XM_020275093.1"/>
</dbReference>
<dbReference type="EMBL" id="MNUE01000037">
    <property type="protein sequence ID" value="OJD32596.1"/>
    <property type="molecule type" value="Genomic_DNA"/>
</dbReference>
<name>A0A1J9RXP1_9PEZI</name>
<comment type="caution">
    <text evidence="2">The sequence shown here is derived from an EMBL/GenBank/DDBJ whole genome shotgun (WGS) entry which is preliminary data.</text>
</comment>
<feature type="compositionally biased region" description="Polar residues" evidence="1">
    <location>
        <begin position="137"/>
        <end position="146"/>
    </location>
</feature>
<evidence type="ECO:0000313" key="2">
    <source>
        <dbReference type="EMBL" id="OJD32596.1"/>
    </source>
</evidence>
<dbReference type="GeneID" id="31015354"/>
<feature type="compositionally biased region" description="Basic and acidic residues" evidence="1">
    <location>
        <begin position="151"/>
        <end position="166"/>
    </location>
</feature>
<gene>
    <name evidence="2" type="ORF">BKCO1_37000206</name>
</gene>
<dbReference type="Proteomes" id="UP000183809">
    <property type="component" value="Unassembled WGS sequence"/>
</dbReference>
<dbReference type="AlphaFoldDB" id="A0A1J9RXP1"/>
<sequence>MTDSYRAQTRVIAIRQHRGWNTHQYKRFLAAVVDEGKELIYGDKYWKQQEKPEAVLWRNLPDMVVRQILAELRKNLANDDIERRMPLDDMILRWKLLPWLRDHPRRTSAQKAPESGPPRARHQRPNANLQAPGASHKQPTAVSQPKASGVESRDGDSTTPRLDDHAQPTMASPLPTDSGRGPSHRYFDPVLDAINSLGRNDPAAANASWHGERTT</sequence>
<evidence type="ECO:0000313" key="3">
    <source>
        <dbReference type="Proteomes" id="UP000183809"/>
    </source>
</evidence>
<feature type="region of interest" description="Disordered" evidence="1">
    <location>
        <begin position="105"/>
        <end position="215"/>
    </location>
</feature>
<keyword evidence="3" id="KW-1185">Reference proteome</keyword>
<accession>A0A1J9RXP1</accession>
<reference evidence="2 3" key="1">
    <citation type="submission" date="2016-10" db="EMBL/GenBank/DDBJ databases">
        <title>Proteomics and genomics reveal pathogen-plant mechanisms compatible with a hemibiotrophic lifestyle of Diplodia corticola.</title>
        <authorList>
            <person name="Fernandes I."/>
            <person name="De Jonge R."/>
            <person name="Van De Peer Y."/>
            <person name="Devreese B."/>
            <person name="Alves A."/>
            <person name="Esteves A.C."/>
        </authorList>
    </citation>
    <scope>NUCLEOTIDE SEQUENCE [LARGE SCALE GENOMIC DNA]</scope>
    <source>
        <strain evidence="2 3">CBS 112549</strain>
    </source>
</reference>
<organism evidence="2 3">
    <name type="scientific">Diplodia corticola</name>
    <dbReference type="NCBI Taxonomy" id="236234"/>
    <lineage>
        <taxon>Eukaryota</taxon>
        <taxon>Fungi</taxon>
        <taxon>Dikarya</taxon>
        <taxon>Ascomycota</taxon>
        <taxon>Pezizomycotina</taxon>
        <taxon>Dothideomycetes</taxon>
        <taxon>Dothideomycetes incertae sedis</taxon>
        <taxon>Botryosphaeriales</taxon>
        <taxon>Botryosphaeriaceae</taxon>
        <taxon>Diplodia</taxon>
    </lineage>
</organism>
<proteinExistence type="predicted"/>
<protein>
    <submittedName>
        <fullName evidence="2">Uncharacterized protein</fullName>
    </submittedName>
</protein>
<evidence type="ECO:0000256" key="1">
    <source>
        <dbReference type="SAM" id="MobiDB-lite"/>
    </source>
</evidence>